<dbReference type="EMBL" id="GL945017">
    <property type="protein sequence ID" value="EGN57527.1"/>
    <property type="molecule type" value="Genomic_DNA"/>
</dbReference>
<dbReference type="RefSeq" id="WP_007575149.1">
    <property type="nucleotide sequence ID" value="NZ_BPTS01000002.1"/>
</dbReference>
<name>F8N7Y1_9BACT</name>
<organism evidence="5 6">
    <name type="scientific">Hallella multisaccharivorax DSM 17128</name>
    <dbReference type="NCBI Taxonomy" id="688246"/>
    <lineage>
        <taxon>Bacteria</taxon>
        <taxon>Pseudomonadati</taxon>
        <taxon>Bacteroidota</taxon>
        <taxon>Bacteroidia</taxon>
        <taxon>Bacteroidales</taxon>
        <taxon>Prevotellaceae</taxon>
        <taxon>Hallella</taxon>
    </lineage>
</organism>
<dbReference type="AlphaFoldDB" id="F8N7Y1"/>
<dbReference type="eggNOG" id="COG3489">
    <property type="taxonomic scope" value="Bacteria"/>
</dbReference>
<dbReference type="Proteomes" id="UP000002772">
    <property type="component" value="Unassembled WGS sequence"/>
</dbReference>
<sequence length="432" mass="47179">MKKIFKSALFLMAAATMTMGMASCSSDNDDNGPAVKVGDLTEEDYLSKTVSGIVSNTINATYAEMAVNATNFYNQMKTLRDAVDKGNATQTMVDNACASWKAARACYEKSEAFLLGAASDYDIDPHIDTWPLDLSALHSQLLNTTQLARYTTDDENANIDNIHGDLNQNLLGFHSVEFIIFRDGAPRKVSSFNSTYDDYNDRANFMDIKPINELKFGVAVAGDLMGSIYELEVCWSGGTAEHKAWLDSHEWKTSMPSSSLTYGENMKNAGKSGSLYTSVKSAVSALLVGDQGCGGICDEVGQTKMGKPYGLNTNSENAESDPNYIESPFSHNSLTDFWDNIQSIKNIWFGGYSTDNTKTGTYSFHNYFASLNPSLGKEVEAAIDDAQAKIKACPVPFVNNYKNAQVKAAIDACTALSNKLTKANDYIQQQTK</sequence>
<evidence type="ECO:0000256" key="3">
    <source>
        <dbReference type="SAM" id="SignalP"/>
    </source>
</evidence>
<reference evidence="6" key="1">
    <citation type="journal article" date="2011" name="Stand. Genomic Sci.">
        <title>Non-contiguous finished genome sequence of the opportunistic oral pathogen Prevotella multisaccharivorax type strain (PPPA20).</title>
        <authorList>
            <person name="Pati A."/>
            <person name="Gronow S."/>
            <person name="Lu M."/>
            <person name="Lapidus A."/>
            <person name="Nolan M."/>
            <person name="Lucas S."/>
            <person name="Hammon N."/>
            <person name="Deshpande S."/>
            <person name="Cheng J.F."/>
            <person name="Tapia R."/>
            <person name="Han C."/>
            <person name="Goodwin L."/>
            <person name="Pitluck S."/>
            <person name="Liolios K."/>
            <person name="Pagani I."/>
            <person name="Mavromatis K."/>
            <person name="Mikhailova N."/>
            <person name="Huntemann M."/>
            <person name="Chen A."/>
            <person name="Palaniappan K."/>
            <person name="Land M."/>
            <person name="Hauser L."/>
            <person name="Detter J.C."/>
            <person name="Brambilla E.M."/>
            <person name="Rohde M."/>
            <person name="Goker M."/>
            <person name="Woyke T."/>
            <person name="Bristow J."/>
            <person name="Eisen J.A."/>
            <person name="Markowitz V."/>
            <person name="Hugenholtz P."/>
            <person name="Kyrpides N.C."/>
            <person name="Klenk H.P."/>
            <person name="Ivanova N."/>
        </authorList>
    </citation>
    <scope>NUCLEOTIDE SEQUENCE [LARGE SCALE GENOMIC DNA]</scope>
    <source>
        <strain evidence="6">DSM 17128</strain>
    </source>
</reference>
<feature type="signal peptide" evidence="3">
    <location>
        <begin position="1"/>
        <end position="22"/>
    </location>
</feature>
<dbReference type="Pfam" id="PF09375">
    <property type="entry name" value="Peptidase_M75"/>
    <property type="match status" value="1"/>
</dbReference>
<feature type="domain" description="Imelysin-like" evidence="4">
    <location>
        <begin position="60"/>
        <end position="420"/>
    </location>
</feature>
<evidence type="ECO:0000313" key="6">
    <source>
        <dbReference type="Proteomes" id="UP000002772"/>
    </source>
</evidence>
<feature type="chain" id="PRO_5003380958" evidence="3">
    <location>
        <begin position="23"/>
        <end position="432"/>
    </location>
</feature>
<dbReference type="OrthoDB" id="9764688at2"/>
<keyword evidence="6" id="KW-1185">Reference proteome</keyword>
<evidence type="ECO:0000256" key="2">
    <source>
        <dbReference type="ARBA" id="ARBA00022729"/>
    </source>
</evidence>
<dbReference type="InterPro" id="IPR034982">
    <property type="entry name" value="Imelysin-like_IrpA"/>
</dbReference>
<comment type="subcellular location">
    <subcellularLocation>
        <location evidence="1">Cell envelope</location>
    </subcellularLocation>
</comment>
<dbReference type="STRING" id="688246.Premu_2137"/>
<protein>
    <submittedName>
        <fullName evidence="5">Peptidase M75, Imelysin</fullName>
    </submittedName>
</protein>
<evidence type="ECO:0000256" key="1">
    <source>
        <dbReference type="ARBA" id="ARBA00004196"/>
    </source>
</evidence>
<evidence type="ECO:0000259" key="4">
    <source>
        <dbReference type="Pfam" id="PF09375"/>
    </source>
</evidence>
<dbReference type="Gene3D" id="1.20.1420.20">
    <property type="entry name" value="M75 peptidase, HXXE motif"/>
    <property type="match status" value="1"/>
</dbReference>
<dbReference type="CDD" id="cd14658">
    <property type="entry name" value="Imelysin-like_IrpA"/>
    <property type="match status" value="1"/>
</dbReference>
<gene>
    <name evidence="5" type="ORF">Premu_2137</name>
</gene>
<accession>F8N7Y1</accession>
<evidence type="ECO:0000313" key="5">
    <source>
        <dbReference type="EMBL" id="EGN57527.1"/>
    </source>
</evidence>
<dbReference type="InterPro" id="IPR018976">
    <property type="entry name" value="Imelysin-like"/>
</dbReference>
<dbReference type="GO" id="GO:0030313">
    <property type="term" value="C:cell envelope"/>
    <property type="evidence" value="ECO:0007669"/>
    <property type="project" value="UniProtKB-SubCell"/>
</dbReference>
<keyword evidence="2 3" id="KW-0732">Signal</keyword>
<dbReference type="HOGENOM" id="CLU_050043_1_0_10"/>
<dbReference type="InterPro" id="IPR038352">
    <property type="entry name" value="Imelysin_sf"/>
</dbReference>
<dbReference type="PROSITE" id="PS51257">
    <property type="entry name" value="PROKAR_LIPOPROTEIN"/>
    <property type="match status" value="1"/>
</dbReference>
<proteinExistence type="predicted"/>